<evidence type="ECO:0000256" key="1">
    <source>
        <dbReference type="SAM" id="MobiDB-lite"/>
    </source>
</evidence>
<feature type="region of interest" description="Disordered" evidence="1">
    <location>
        <begin position="92"/>
        <end position="116"/>
    </location>
</feature>
<gene>
    <name evidence="2" type="ORF">EJB05_11090</name>
</gene>
<sequence>MGRAHSGSGRAVPGGPFGHHYRYPTPSTVTRVRVWIQRLYGVVYGIKAQSAFSRRLWKFPGSSRRTEAFLPHFDPLDGSVSFEINMRGYSYSPSPPRSYRRRARSPSPRGYYGGRGSPCGQKTFDVHLDSLVVLKIYISQEIITRDKMPYMG</sequence>
<feature type="non-terminal residue" evidence="2">
    <location>
        <position position="1"/>
    </location>
</feature>
<comment type="caution">
    <text evidence="2">The sequence shown here is derived from an EMBL/GenBank/DDBJ whole genome shotgun (WGS) entry which is preliminary data.</text>
</comment>
<reference evidence="2 3" key="1">
    <citation type="journal article" date="2019" name="Sci. Rep.">
        <title>A high-quality genome of Eragrostis curvula grass provides insights into Poaceae evolution and supports new strategies to enhance forage quality.</title>
        <authorList>
            <person name="Carballo J."/>
            <person name="Santos B.A.C.M."/>
            <person name="Zappacosta D."/>
            <person name="Garbus I."/>
            <person name="Selva J.P."/>
            <person name="Gallo C.A."/>
            <person name="Diaz A."/>
            <person name="Albertini E."/>
            <person name="Caccamo M."/>
            <person name="Echenique V."/>
        </authorList>
    </citation>
    <scope>NUCLEOTIDE SEQUENCE [LARGE SCALE GENOMIC DNA]</scope>
    <source>
        <strain evidence="3">cv. Victoria</strain>
        <tissue evidence="2">Leaf</tissue>
    </source>
</reference>
<dbReference type="Gramene" id="TVU37756">
    <property type="protein sequence ID" value="TVU37756"/>
    <property type="gene ID" value="EJB05_11090"/>
</dbReference>
<name>A0A5J9VQF0_9POAL</name>
<accession>A0A5J9VQF0</accession>
<dbReference type="EMBL" id="RWGY01000007">
    <property type="protein sequence ID" value="TVU37756.1"/>
    <property type="molecule type" value="Genomic_DNA"/>
</dbReference>
<evidence type="ECO:0000313" key="2">
    <source>
        <dbReference type="EMBL" id="TVU37756.1"/>
    </source>
</evidence>
<dbReference type="Proteomes" id="UP000324897">
    <property type="component" value="Chromosome 4"/>
</dbReference>
<feature type="region of interest" description="Disordered" evidence="1">
    <location>
        <begin position="1"/>
        <end position="20"/>
    </location>
</feature>
<evidence type="ECO:0000313" key="3">
    <source>
        <dbReference type="Proteomes" id="UP000324897"/>
    </source>
</evidence>
<protein>
    <submittedName>
        <fullName evidence="2">Uncharacterized protein</fullName>
    </submittedName>
</protein>
<keyword evidence="3" id="KW-1185">Reference proteome</keyword>
<organism evidence="2 3">
    <name type="scientific">Eragrostis curvula</name>
    <name type="common">weeping love grass</name>
    <dbReference type="NCBI Taxonomy" id="38414"/>
    <lineage>
        <taxon>Eukaryota</taxon>
        <taxon>Viridiplantae</taxon>
        <taxon>Streptophyta</taxon>
        <taxon>Embryophyta</taxon>
        <taxon>Tracheophyta</taxon>
        <taxon>Spermatophyta</taxon>
        <taxon>Magnoliopsida</taxon>
        <taxon>Liliopsida</taxon>
        <taxon>Poales</taxon>
        <taxon>Poaceae</taxon>
        <taxon>PACMAD clade</taxon>
        <taxon>Chloridoideae</taxon>
        <taxon>Eragrostideae</taxon>
        <taxon>Eragrostidinae</taxon>
        <taxon>Eragrostis</taxon>
    </lineage>
</organism>
<proteinExistence type="predicted"/>
<dbReference type="AlphaFoldDB" id="A0A5J9VQF0"/>